<evidence type="ECO:0000256" key="2">
    <source>
        <dbReference type="ARBA" id="ARBA00007925"/>
    </source>
</evidence>
<gene>
    <name evidence="5" type="ORF">OXX778_LOCUS7693</name>
</gene>
<reference evidence="5" key="1">
    <citation type="submission" date="2021-02" db="EMBL/GenBank/DDBJ databases">
        <authorList>
            <person name="Nowell W R."/>
        </authorList>
    </citation>
    <scope>NUCLEOTIDE SEQUENCE</scope>
    <source>
        <strain evidence="5">Ploen Becks lab</strain>
    </source>
</reference>
<dbReference type="PANTHER" id="PTHR13489:SF0">
    <property type="entry name" value="MINI-CHROMOSOME MAINTENANCE COMPLEX-BINDING PROTEIN"/>
    <property type="match status" value="1"/>
</dbReference>
<keyword evidence="4" id="KW-0539">Nucleus</keyword>
<dbReference type="Proteomes" id="UP000663879">
    <property type="component" value="Unassembled WGS sequence"/>
</dbReference>
<name>A0A813UE29_9BILA</name>
<proteinExistence type="inferred from homology"/>
<comment type="caution">
    <text evidence="5">The sequence shown here is derived from an EMBL/GenBank/DDBJ whole genome shotgun (WGS) entry which is preliminary data.</text>
</comment>
<evidence type="ECO:0000313" key="6">
    <source>
        <dbReference type="Proteomes" id="UP000663879"/>
    </source>
</evidence>
<dbReference type="GO" id="GO:0006261">
    <property type="term" value="P:DNA-templated DNA replication"/>
    <property type="evidence" value="ECO:0007669"/>
    <property type="project" value="TreeGrafter"/>
</dbReference>
<evidence type="ECO:0000313" key="5">
    <source>
        <dbReference type="EMBL" id="CAF0825447.1"/>
    </source>
</evidence>
<comment type="subcellular location">
    <subcellularLocation>
        <location evidence="1">Nucleus</location>
    </subcellularLocation>
</comment>
<evidence type="ECO:0000256" key="3">
    <source>
        <dbReference type="ARBA" id="ARBA00015405"/>
    </source>
</evidence>
<comment type="similarity">
    <text evidence="2">Belongs to the MCMBP family.</text>
</comment>
<dbReference type="AlphaFoldDB" id="A0A813UE29"/>
<evidence type="ECO:0000256" key="1">
    <source>
        <dbReference type="ARBA" id="ARBA00004123"/>
    </source>
</evidence>
<accession>A0A813UE29</accession>
<sequence>MPVLFEDWIKNPLSIINNLYENDAQNFDAQVEEFFKSKLLSEKDYSLIPCINEVPIHNLSPNSLVRFRCMIQDSFDPVYYTSVHRLKHKTTGEIRYMTAKYKETFEIPNDYEIYEDTVSRPGEKNPEHENLQQRTTFYCVPVPGEAEWVKNMYKSKSCFMCGEMNDLNIREKRPIENLELMETNQEKQVQVPTQDVTIVCQEKNVNYTICKVCYKSQKPGSSEESKTVTYEKKTKTEEVTENNVNIHVNLQNNFPLAKNETGKACLVKTYDDADKYKINDLIEFVGVLIQDPSLAYQRDEHRTDTLEVEHDKKTQEFKIHKEKTVEDENHHLCKCSEMDISITKVTEYSKKYILSEYPPSLVPRIHCITSFNLLSNNPLLKGDQKLIQNEKTETEKNDAKKSNFWNMEYNDLLRDLLRENNIINQNIDDSQLFDQAQIYLNKLRNEIILMFQEMLLGDALAAEYLLMYLLSSVFMRKDVTVLGKFCLNISNIPSAKENGKAFSDCFYSAFNKLVTMSHMFKLSIDNMNISNLIPNKDYSKEKLISGMLQLPELFHLVIDETVLNAGELKQKGLINLNALKEIVNWQKLNYDFGFHQQEFNTNLRLLILSETKSILTNDVHLKLNHELAKFDSESYEKVLNEFINESKSNLLNYIRKYLSILTHLDYKLSNSMQQLVENDIVQIRQTPLVKNKDKMSFEDFHLLLVVARLQTISYGKTELGIAEWNRAKSLEMERLRNRLN</sequence>
<dbReference type="PANTHER" id="PTHR13489">
    <property type="entry name" value="MINI-CHROMOSOME MAINTENANCE COMPLEX-BINDING PROTEIN"/>
    <property type="match status" value="1"/>
</dbReference>
<dbReference type="GO" id="GO:0005634">
    <property type="term" value="C:nucleus"/>
    <property type="evidence" value="ECO:0007669"/>
    <property type="project" value="UniProtKB-SubCell"/>
</dbReference>
<dbReference type="EMBL" id="CAJNOC010001001">
    <property type="protein sequence ID" value="CAF0825447.1"/>
    <property type="molecule type" value="Genomic_DNA"/>
</dbReference>
<protein>
    <recommendedName>
        <fullName evidence="3">Mini-chromosome maintenance complex-binding protein</fullName>
    </recommendedName>
</protein>
<dbReference type="GO" id="GO:0003682">
    <property type="term" value="F:chromatin binding"/>
    <property type="evidence" value="ECO:0007669"/>
    <property type="project" value="TreeGrafter"/>
</dbReference>
<evidence type="ECO:0000256" key="4">
    <source>
        <dbReference type="ARBA" id="ARBA00023242"/>
    </source>
</evidence>
<keyword evidence="6" id="KW-1185">Reference proteome</keyword>
<dbReference type="Pfam" id="PF09739">
    <property type="entry name" value="MCM_bind"/>
    <property type="match status" value="1"/>
</dbReference>
<organism evidence="5 6">
    <name type="scientific">Brachionus calyciflorus</name>
    <dbReference type="NCBI Taxonomy" id="104777"/>
    <lineage>
        <taxon>Eukaryota</taxon>
        <taxon>Metazoa</taxon>
        <taxon>Spiralia</taxon>
        <taxon>Gnathifera</taxon>
        <taxon>Rotifera</taxon>
        <taxon>Eurotatoria</taxon>
        <taxon>Monogononta</taxon>
        <taxon>Pseudotrocha</taxon>
        <taxon>Ploima</taxon>
        <taxon>Brachionidae</taxon>
        <taxon>Brachionus</taxon>
    </lineage>
</organism>
<dbReference type="InterPro" id="IPR019140">
    <property type="entry name" value="MCM_complex-bd"/>
</dbReference>
<dbReference type="OrthoDB" id="329666at2759"/>